<reference evidence="3 4" key="1">
    <citation type="journal article" date="2019" name="Int. J. Syst. Evol. Microbiol.">
        <title>The Global Catalogue of Microorganisms (GCM) 10K type strain sequencing project: providing services to taxonomists for standard genome sequencing and annotation.</title>
        <authorList>
            <consortium name="The Broad Institute Genomics Platform"/>
            <consortium name="The Broad Institute Genome Sequencing Center for Infectious Disease"/>
            <person name="Wu L."/>
            <person name="Ma J."/>
        </authorList>
    </citation>
    <scope>NUCLEOTIDE SEQUENCE [LARGE SCALE GENOMIC DNA]</scope>
    <source>
        <strain evidence="3 4">GX21</strain>
    </source>
</reference>
<sequence>MRTVFISQNELGFACLEELLDLGADVRHVFTKPTTPNISDQVAFGPLCRSHGVPITETESANDDTTVATIRECDPDLLFVIGWSELVSETVLNTPSVTALGMHPAPLPRGRGRAPLAWSLIKGLDETALSFFHLVEEADAGDLVGQKPLPIGIGDDAGSMYQKMINAGRALIQEYYPKFEQGVIPRTPQEDENATWWPRRKPEHGLIDWRRSPRDLYNWIRGQTRPYPGAFSYIGGQKVTIWAANPPDGDTAFVRPGEISYNTGDAIGVGVWESTIEITELQVETDEPVTGGEFLEAYDFQTGDQFRTSVGQRD</sequence>
<dbReference type="InterPro" id="IPR005793">
    <property type="entry name" value="Formyl_trans_C"/>
</dbReference>
<comment type="caution">
    <text evidence="3">The sequence shown here is derived from an EMBL/GenBank/DDBJ whole genome shotgun (WGS) entry which is preliminary data.</text>
</comment>
<dbReference type="Pfam" id="PF02911">
    <property type="entry name" value="Formyl_trans_C"/>
    <property type="match status" value="1"/>
</dbReference>
<accession>A0ABD5ZY15</accession>
<evidence type="ECO:0000313" key="4">
    <source>
        <dbReference type="Proteomes" id="UP001596434"/>
    </source>
</evidence>
<feature type="domain" description="Formyl transferase C-terminal" evidence="2">
    <location>
        <begin position="201"/>
        <end position="297"/>
    </location>
</feature>
<dbReference type="EC" id="2.1.2.9" evidence="3"/>
<dbReference type="AlphaFoldDB" id="A0ABD5ZY15"/>
<feature type="domain" description="Formyl transferase N-terminal" evidence="1">
    <location>
        <begin position="24"/>
        <end position="171"/>
    </location>
</feature>
<dbReference type="CDD" id="cd08702">
    <property type="entry name" value="Arna_FMT_C"/>
    <property type="match status" value="1"/>
</dbReference>
<dbReference type="Gene3D" id="3.40.50.12230">
    <property type="match status" value="1"/>
</dbReference>
<evidence type="ECO:0000313" key="3">
    <source>
        <dbReference type="EMBL" id="MFC7255285.1"/>
    </source>
</evidence>
<dbReference type="EMBL" id="JBHTAT010000001">
    <property type="protein sequence ID" value="MFC7255285.1"/>
    <property type="molecule type" value="Genomic_DNA"/>
</dbReference>
<dbReference type="SUPFAM" id="SSF50486">
    <property type="entry name" value="FMT C-terminal domain-like"/>
    <property type="match status" value="1"/>
</dbReference>
<dbReference type="InterPro" id="IPR002376">
    <property type="entry name" value="Formyl_transf_N"/>
</dbReference>
<evidence type="ECO:0000259" key="2">
    <source>
        <dbReference type="Pfam" id="PF02911"/>
    </source>
</evidence>
<dbReference type="InterPro" id="IPR036477">
    <property type="entry name" value="Formyl_transf_N_sf"/>
</dbReference>
<dbReference type="Proteomes" id="UP001596434">
    <property type="component" value="Unassembled WGS sequence"/>
</dbReference>
<keyword evidence="4" id="KW-1185">Reference proteome</keyword>
<organism evidence="3 4">
    <name type="scientific">Haloplanus litoreus</name>
    <dbReference type="NCBI Taxonomy" id="767515"/>
    <lineage>
        <taxon>Archaea</taxon>
        <taxon>Methanobacteriati</taxon>
        <taxon>Methanobacteriota</taxon>
        <taxon>Stenosarchaea group</taxon>
        <taxon>Halobacteria</taxon>
        <taxon>Halobacteriales</taxon>
        <taxon>Haloferacaceae</taxon>
        <taxon>Haloplanus</taxon>
    </lineage>
</organism>
<gene>
    <name evidence="3" type="ORF">ACFQKE_08265</name>
</gene>
<dbReference type="RefSeq" id="WP_379703508.1">
    <property type="nucleotide sequence ID" value="NZ_JBHTAT010000001.1"/>
</dbReference>
<keyword evidence="3" id="KW-0808">Transferase</keyword>
<dbReference type="GeneID" id="96953637"/>
<dbReference type="InterPro" id="IPR011034">
    <property type="entry name" value="Formyl_transferase-like_C_sf"/>
</dbReference>
<evidence type="ECO:0000259" key="1">
    <source>
        <dbReference type="Pfam" id="PF00551"/>
    </source>
</evidence>
<protein>
    <submittedName>
        <fullName evidence="3">Methionyl-tRNA formyltransferase</fullName>
        <ecNumber evidence="3">2.1.2.9</ecNumber>
    </submittedName>
</protein>
<dbReference type="PANTHER" id="PTHR11138:SF5">
    <property type="entry name" value="METHIONYL-TRNA FORMYLTRANSFERASE, MITOCHONDRIAL"/>
    <property type="match status" value="1"/>
</dbReference>
<dbReference type="GO" id="GO:0004479">
    <property type="term" value="F:methionyl-tRNA formyltransferase activity"/>
    <property type="evidence" value="ECO:0007669"/>
    <property type="project" value="UniProtKB-EC"/>
</dbReference>
<proteinExistence type="predicted"/>
<dbReference type="Pfam" id="PF00551">
    <property type="entry name" value="Formyl_trans_N"/>
    <property type="match status" value="1"/>
</dbReference>
<dbReference type="PANTHER" id="PTHR11138">
    <property type="entry name" value="METHIONYL-TRNA FORMYLTRANSFERASE"/>
    <property type="match status" value="1"/>
</dbReference>
<dbReference type="SUPFAM" id="SSF53328">
    <property type="entry name" value="Formyltransferase"/>
    <property type="match status" value="1"/>
</dbReference>
<name>A0ABD5ZY15_9EURY</name>